<feature type="region of interest" description="Disordered" evidence="1">
    <location>
        <begin position="1"/>
        <end position="53"/>
    </location>
</feature>
<gene>
    <name evidence="2" type="ORF">CMEL01_11414</name>
</gene>
<reference evidence="2 3" key="1">
    <citation type="submission" date="2016-10" db="EMBL/GenBank/DDBJ databases">
        <title>The genome sequence of Colletotrichum fioriniae PJ7.</title>
        <authorList>
            <person name="Baroncelli R."/>
        </authorList>
    </citation>
    <scope>NUCLEOTIDE SEQUENCE [LARGE SCALE GENOMIC DNA]</scope>
    <source>
        <strain evidence="2">Col 31</strain>
    </source>
</reference>
<comment type="caution">
    <text evidence="2">The sequence shown here is derived from an EMBL/GenBank/DDBJ whole genome shotgun (WGS) entry which is preliminary data.</text>
</comment>
<accession>A0AAI9UYZ2</accession>
<sequence>MLPSPAVSSVERFSRAGDKSERRTSVPGPHAASHHLPRSTNPPGQLRPRILTPNPLTLFRTEWMDGPVSWWVEGREEREASSPKLIQGCPGPIQPSETHTARQASSNRGSRPMWFSNPSQPAQLRKHPATLAHAWRSPNQPPSQRLAQQFASTPSNYKGPNSSFDIPPVVRY</sequence>
<feature type="region of interest" description="Disordered" evidence="1">
    <location>
        <begin position="74"/>
        <end position="172"/>
    </location>
</feature>
<evidence type="ECO:0000313" key="2">
    <source>
        <dbReference type="EMBL" id="KAK1467421.1"/>
    </source>
</evidence>
<name>A0AAI9UYZ2_9PEZI</name>
<evidence type="ECO:0000313" key="3">
    <source>
        <dbReference type="Proteomes" id="UP001239795"/>
    </source>
</evidence>
<organism evidence="2 3">
    <name type="scientific">Colletotrichum melonis</name>
    <dbReference type="NCBI Taxonomy" id="1209925"/>
    <lineage>
        <taxon>Eukaryota</taxon>
        <taxon>Fungi</taxon>
        <taxon>Dikarya</taxon>
        <taxon>Ascomycota</taxon>
        <taxon>Pezizomycotina</taxon>
        <taxon>Sordariomycetes</taxon>
        <taxon>Hypocreomycetidae</taxon>
        <taxon>Glomerellales</taxon>
        <taxon>Glomerellaceae</taxon>
        <taxon>Colletotrichum</taxon>
        <taxon>Colletotrichum acutatum species complex</taxon>
    </lineage>
</organism>
<feature type="compositionally biased region" description="Polar residues" evidence="1">
    <location>
        <begin position="142"/>
        <end position="164"/>
    </location>
</feature>
<protein>
    <submittedName>
        <fullName evidence="2">Uncharacterized protein</fullName>
    </submittedName>
</protein>
<proteinExistence type="predicted"/>
<keyword evidence="3" id="KW-1185">Reference proteome</keyword>
<dbReference type="EMBL" id="MLGG01000002">
    <property type="protein sequence ID" value="KAK1467421.1"/>
    <property type="molecule type" value="Genomic_DNA"/>
</dbReference>
<dbReference type="Proteomes" id="UP001239795">
    <property type="component" value="Unassembled WGS sequence"/>
</dbReference>
<feature type="compositionally biased region" description="Basic and acidic residues" evidence="1">
    <location>
        <begin position="12"/>
        <end position="24"/>
    </location>
</feature>
<evidence type="ECO:0000256" key="1">
    <source>
        <dbReference type="SAM" id="MobiDB-lite"/>
    </source>
</evidence>
<feature type="compositionally biased region" description="Polar residues" evidence="1">
    <location>
        <begin position="95"/>
        <end position="109"/>
    </location>
</feature>
<dbReference type="AlphaFoldDB" id="A0AAI9UYZ2"/>